<comment type="caution">
    <text evidence="3">The sequence shown here is derived from an EMBL/GenBank/DDBJ whole genome shotgun (WGS) entry which is preliminary data.</text>
</comment>
<sequence>MKPGRVGRAVLEELWFLAVTLRGTEAESSLMPAGNNERLRTGGTHRGEAGSDPSTPIASSEAIERGALWDVGPVGRIGVAKCGSETQDRNGDRE</sequence>
<evidence type="ECO:0000313" key="3">
    <source>
        <dbReference type="EMBL" id="KAJ1213273.1"/>
    </source>
</evidence>
<evidence type="ECO:0000313" key="4">
    <source>
        <dbReference type="Proteomes" id="UP001066276"/>
    </source>
</evidence>
<dbReference type="AlphaFoldDB" id="A0AAV7WGU5"/>
<feature type="signal peptide" evidence="2">
    <location>
        <begin position="1"/>
        <end position="26"/>
    </location>
</feature>
<organism evidence="3 4">
    <name type="scientific">Pleurodeles waltl</name>
    <name type="common">Iberian ribbed newt</name>
    <dbReference type="NCBI Taxonomy" id="8319"/>
    <lineage>
        <taxon>Eukaryota</taxon>
        <taxon>Metazoa</taxon>
        <taxon>Chordata</taxon>
        <taxon>Craniata</taxon>
        <taxon>Vertebrata</taxon>
        <taxon>Euteleostomi</taxon>
        <taxon>Amphibia</taxon>
        <taxon>Batrachia</taxon>
        <taxon>Caudata</taxon>
        <taxon>Salamandroidea</taxon>
        <taxon>Salamandridae</taxon>
        <taxon>Pleurodelinae</taxon>
        <taxon>Pleurodeles</taxon>
    </lineage>
</organism>
<dbReference type="EMBL" id="JANPWB010000001">
    <property type="protein sequence ID" value="KAJ1213273.1"/>
    <property type="molecule type" value="Genomic_DNA"/>
</dbReference>
<gene>
    <name evidence="3" type="ORF">NDU88_000911</name>
</gene>
<feature type="compositionally biased region" description="Basic and acidic residues" evidence="1">
    <location>
        <begin position="37"/>
        <end position="49"/>
    </location>
</feature>
<proteinExistence type="predicted"/>
<keyword evidence="2" id="KW-0732">Signal</keyword>
<feature type="region of interest" description="Disordered" evidence="1">
    <location>
        <begin position="26"/>
        <end position="61"/>
    </location>
</feature>
<evidence type="ECO:0008006" key="5">
    <source>
        <dbReference type="Google" id="ProtNLM"/>
    </source>
</evidence>
<accession>A0AAV7WGU5</accession>
<feature type="chain" id="PRO_5043731433" description="Secreted protein" evidence="2">
    <location>
        <begin position="27"/>
        <end position="94"/>
    </location>
</feature>
<keyword evidence="4" id="KW-1185">Reference proteome</keyword>
<reference evidence="3" key="1">
    <citation type="journal article" date="2022" name="bioRxiv">
        <title>Sequencing and chromosome-scale assembly of the giantPleurodeles waltlgenome.</title>
        <authorList>
            <person name="Brown T."/>
            <person name="Elewa A."/>
            <person name="Iarovenko S."/>
            <person name="Subramanian E."/>
            <person name="Araus A.J."/>
            <person name="Petzold A."/>
            <person name="Susuki M."/>
            <person name="Suzuki K.-i.T."/>
            <person name="Hayashi T."/>
            <person name="Toyoda A."/>
            <person name="Oliveira C."/>
            <person name="Osipova E."/>
            <person name="Leigh N.D."/>
            <person name="Simon A."/>
            <person name="Yun M.H."/>
        </authorList>
    </citation>
    <scope>NUCLEOTIDE SEQUENCE</scope>
    <source>
        <strain evidence="3">20211129_DDA</strain>
        <tissue evidence="3">Liver</tissue>
    </source>
</reference>
<protein>
    <recommendedName>
        <fullName evidence="5">Secreted protein</fullName>
    </recommendedName>
</protein>
<evidence type="ECO:0000256" key="2">
    <source>
        <dbReference type="SAM" id="SignalP"/>
    </source>
</evidence>
<evidence type="ECO:0000256" key="1">
    <source>
        <dbReference type="SAM" id="MobiDB-lite"/>
    </source>
</evidence>
<name>A0AAV7WGU5_PLEWA</name>
<dbReference type="Proteomes" id="UP001066276">
    <property type="component" value="Chromosome 1_1"/>
</dbReference>